<dbReference type="AlphaFoldDB" id="A0A9Q0QQK8"/>
<keyword evidence="2" id="KW-1185">Reference proteome</keyword>
<accession>A0A9Q0QQK8</accession>
<dbReference type="SUPFAM" id="SSF56112">
    <property type="entry name" value="Protein kinase-like (PK-like)"/>
    <property type="match status" value="1"/>
</dbReference>
<dbReference type="Proteomes" id="UP001141806">
    <property type="component" value="Unassembled WGS sequence"/>
</dbReference>
<sequence>MENGSLGELLHGDSCGLNWQTRFMIALGTAQGLVYLHHNKITMSLTFFILSLPIFKDSVGCSILAYLTTIVQNQIKPQTESRKGLNIDLVDFQRHDSNWKRPP</sequence>
<gene>
    <name evidence="1" type="ORF">NE237_014919</name>
</gene>
<dbReference type="Gene3D" id="1.10.510.10">
    <property type="entry name" value="Transferase(Phosphotransferase) domain 1"/>
    <property type="match status" value="1"/>
</dbReference>
<evidence type="ECO:0000313" key="2">
    <source>
        <dbReference type="Proteomes" id="UP001141806"/>
    </source>
</evidence>
<dbReference type="InterPro" id="IPR011009">
    <property type="entry name" value="Kinase-like_dom_sf"/>
</dbReference>
<dbReference type="EMBL" id="JAMYWD010000006">
    <property type="protein sequence ID" value="KAJ4968218.1"/>
    <property type="molecule type" value="Genomic_DNA"/>
</dbReference>
<name>A0A9Q0QQK8_9MAGN</name>
<evidence type="ECO:0000313" key="1">
    <source>
        <dbReference type="EMBL" id="KAJ4968218.1"/>
    </source>
</evidence>
<protein>
    <submittedName>
        <fullName evidence="1">Uncharacterized protein</fullName>
    </submittedName>
</protein>
<organism evidence="1 2">
    <name type="scientific">Protea cynaroides</name>
    <dbReference type="NCBI Taxonomy" id="273540"/>
    <lineage>
        <taxon>Eukaryota</taxon>
        <taxon>Viridiplantae</taxon>
        <taxon>Streptophyta</taxon>
        <taxon>Embryophyta</taxon>
        <taxon>Tracheophyta</taxon>
        <taxon>Spermatophyta</taxon>
        <taxon>Magnoliopsida</taxon>
        <taxon>Proteales</taxon>
        <taxon>Proteaceae</taxon>
        <taxon>Protea</taxon>
    </lineage>
</organism>
<dbReference type="OrthoDB" id="1895577at2759"/>
<proteinExistence type="predicted"/>
<comment type="caution">
    <text evidence="1">The sequence shown here is derived from an EMBL/GenBank/DDBJ whole genome shotgun (WGS) entry which is preliminary data.</text>
</comment>
<reference evidence="1" key="1">
    <citation type="journal article" date="2023" name="Plant J.">
        <title>The genome of the king protea, Protea cynaroides.</title>
        <authorList>
            <person name="Chang J."/>
            <person name="Duong T.A."/>
            <person name="Schoeman C."/>
            <person name="Ma X."/>
            <person name="Roodt D."/>
            <person name="Barker N."/>
            <person name="Li Z."/>
            <person name="Van de Peer Y."/>
            <person name="Mizrachi E."/>
        </authorList>
    </citation>
    <scope>NUCLEOTIDE SEQUENCE</scope>
    <source>
        <tissue evidence="1">Young leaves</tissue>
    </source>
</reference>